<dbReference type="Proteomes" id="UP000217289">
    <property type="component" value="Chromosome"/>
</dbReference>
<name>A0A250IIA4_9BACT</name>
<protein>
    <recommendedName>
        <fullName evidence="1">Immunity MXAN-0049 protein domain-containing protein</fullName>
    </recommendedName>
</protein>
<dbReference type="Pfam" id="PF07791">
    <property type="entry name" value="Imm11"/>
    <property type="match status" value="1"/>
</dbReference>
<evidence type="ECO:0000313" key="3">
    <source>
        <dbReference type="Proteomes" id="UP000217289"/>
    </source>
</evidence>
<organism evidence="2 3">
    <name type="scientific">Melittangium boletus DSM 14713</name>
    <dbReference type="NCBI Taxonomy" id="1294270"/>
    <lineage>
        <taxon>Bacteria</taxon>
        <taxon>Pseudomonadati</taxon>
        <taxon>Myxococcota</taxon>
        <taxon>Myxococcia</taxon>
        <taxon>Myxococcales</taxon>
        <taxon>Cystobacterineae</taxon>
        <taxon>Archangiaceae</taxon>
        <taxon>Melittangium</taxon>
    </lineage>
</organism>
<gene>
    <name evidence="2" type="ORF">MEBOL_004349</name>
</gene>
<evidence type="ECO:0000259" key="1">
    <source>
        <dbReference type="Pfam" id="PF07791"/>
    </source>
</evidence>
<dbReference type="EMBL" id="CP022163">
    <property type="protein sequence ID" value="ATB30887.1"/>
    <property type="molecule type" value="Genomic_DNA"/>
</dbReference>
<evidence type="ECO:0000313" key="2">
    <source>
        <dbReference type="EMBL" id="ATB30887.1"/>
    </source>
</evidence>
<proteinExistence type="predicted"/>
<feature type="domain" description="Immunity MXAN-0049 protein" evidence="1">
    <location>
        <begin position="48"/>
        <end position="193"/>
    </location>
</feature>
<dbReference type="RefSeq" id="WP_342747647.1">
    <property type="nucleotide sequence ID" value="NZ_CP022163.1"/>
</dbReference>
<accession>A0A250IIA4</accession>
<reference evidence="2 3" key="1">
    <citation type="submission" date="2017-06" db="EMBL/GenBank/DDBJ databases">
        <authorList>
            <person name="Kim H.J."/>
            <person name="Triplett B.A."/>
        </authorList>
    </citation>
    <scope>NUCLEOTIDE SEQUENCE [LARGE SCALE GENOMIC DNA]</scope>
    <source>
        <strain evidence="2 3">DSM 14713</strain>
    </source>
</reference>
<sequence length="194" mass="21849">MHDAMERHFFELTIDVYVPGRWYFKTPTTTSGDPIDNPWVFTSGKPIEPPGRLFVPLSRQGKPLDFTSAGVGLTPIVSARVASVFREMAPDDTQLFQVEVEGQSEPYHLLIAAREVRCIDDTACDEVRRWTSEDGRPDRVDEYHVISGLRIDKSKVGDARVFRPWGYHTALIVSGEIKEALERTGIVGGRFVEV</sequence>
<dbReference type="KEGG" id="mbd:MEBOL_004349"/>
<keyword evidence="3" id="KW-1185">Reference proteome</keyword>
<dbReference type="InterPro" id="IPR012433">
    <property type="entry name" value="Imm11"/>
</dbReference>
<dbReference type="AlphaFoldDB" id="A0A250IIA4"/>